<keyword evidence="7" id="KW-0067">ATP-binding</keyword>
<proteinExistence type="inferred from homology"/>
<dbReference type="SMART" id="SM01024">
    <property type="entry name" value="BCS1_N"/>
    <property type="match status" value="1"/>
</dbReference>
<keyword evidence="9" id="KW-0496">Mitochondrion</keyword>
<evidence type="ECO:0000256" key="3">
    <source>
        <dbReference type="ARBA" id="ARBA00022692"/>
    </source>
</evidence>
<comment type="caution">
    <text evidence="16">The sequence shown here is derived from an EMBL/GenBank/DDBJ whole genome shotgun (WGS) entry which is preliminary data.</text>
</comment>
<dbReference type="InterPro" id="IPR014851">
    <property type="entry name" value="BCS1_N"/>
</dbReference>
<evidence type="ECO:0000256" key="6">
    <source>
        <dbReference type="ARBA" id="ARBA00022801"/>
    </source>
</evidence>
<comment type="catalytic activity">
    <reaction evidence="11">
        <text>ATP + H2O = ADP + phosphate + H(+)</text>
        <dbReference type="Rhea" id="RHEA:13065"/>
        <dbReference type="ChEBI" id="CHEBI:15377"/>
        <dbReference type="ChEBI" id="CHEBI:15378"/>
        <dbReference type="ChEBI" id="CHEBI:30616"/>
        <dbReference type="ChEBI" id="CHEBI:43474"/>
        <dbReference type="ChEBI" id="CHEBI:456216"/>
    </reaction>
    <physiologicalReaction direction="left-to-right" evidence="11">
        <dbReference type="Rhea" id="RHEA:13066"/>
    </physiologicalReaction>
</comment>
<evidence type="ECO:0000256" key="13">
    <source>
        <dbReference type="SAM" id="MobiDB-lite"/>
    </source>
</evidence>
<evidence type="ECO:0000256" key="7">
    <source>
        <dbReference type="ARBA" id="ARBA00022840"/>
    </source>
</evidence>
<feature type="domain" description="BCS1 N-terminal" evidence="15">
    <location>
        <begin position="164"/>
        <end position="364"/>
    </location>
</feature>
<feature type="compositionally biased region" description="Basic residues" evidence="13">
    <location>
        <begin position="722"/>
        <end position="736"/>
    </location>
</feature>
<protein>
    <submittedName>
        <fullName evidence="16">Mitochondrial chaperone BCS1-B</fullName>
    </submittedName>
</protein>
<reference evidence="16" key="2">
    <citation type="submission" date="2023-05" db="EMBL/GenBank/DDBJ databases">
        <authorList>
            <consortium name="Lawrence Berkeley National Laboratory"/>
            <person name="Steindorff A."/>
            <person name="Hensen N."/>
            <person name="Bonometti L."/>
            <person name="Westerberg I."/>
            <person name="Brannstrom I.O."/>
            <person name="Guillou S."/>
            <person name="Cros-Aarteil S."/>
            <person name="Calhoun S."/>
            <person name="Haridas S."/>
            <person name="Kuo A."/>
            <person name="Mondo S."/>
            <person name="Pangilinan J."/>
            <person name="Riley R."/>
            <person name="Labutti K."/>
            <person name="Andreopoulos B."/>
            <person name="Lipzen A."/>
            <person name="Chen C."/>
            <person name="Yanf M."/>
            <person name="Daum C."/>
            <person name="Ng V."/>
            <person name="Clum A."/>
            <person name="Ohm R."/>
            <person name="Martin F."/>
            <person name="Silar P."/>
            <person name="Natvig D."/>
            <person name="Lalanne C."/>
            <person name="Gautier V."/>
            <person name="Ament-Velasquez S.L."/>
            <person name="Kruys A."/>
            <person name="Hutchinson M.I."/>
            <person name="Powell A.J."/>
            <person name="Barry K."/>
            <person name="Miller A.N."/>
            <person name="Grigoriev I.V."/>
            <person name="Debuchy R."/>
            <person name="Gladieux P."/>
            <person name="Thoren M.H."/>
            <person name="Johannesson H."/>
        </authorList>
    </citation>
    <scope>NUCLEOTIDE SEQUENCE</scope>
    <source>
        <strain evidence="16">PSN243</strain>
    </source>
</reference>
<keyword evidence="10" id="KW-0472">Membrane</keyword>
<dbReference type="Pfam" id="PF25426">
    <property type="entry name" value="AAA_lid_BCS1"/>
    <property type="match status" value="1"/>
</dbReference>
<evidence type="ECO:0000256" key="10">
    <source>
        <dbReference type="ARBA" id="ARBA00023136"/>
    </source>
</evidence>
<feature type="region of interest" description="Disordered" evidence="13">
    <location>
        <begin position="466"/>
        <end position="505"/>
    </location>
</feature>
<feature type="compositionally biased region" description="Basic and acidic residues" evidence="13">
    <location>
        <begin position="761"/>
        <end position="780"/>
    </location>
</feature>
<feature type="compositionally biased region" description="Low complexity" evidence="13">
    <location>
        <begin position="744"/>
        <end position="760"/>
    </location>
</feature>
<keyword evidence="12" id="KW-0175">Coiled coil</keyword>
<dbReference type="AlphaFoldDB" id="A0AAV9H208"/>
<evidence type="ECO:0000313" key="17">
    <source>
        <dbReference type="Proteomes" id="UP001321760"/>
    </source>
</evidence>
<feature type="coiled-coil region" evidence="12">
    <location>
        <begin position="587"/>
        <end position="621"/>
    </location>
</feature>
<dbReference type="Proteomes" id="UP001321760">
    <property type="component" value="Unassembled WGS sequence"/>
</dbReference>
<organism evidence="16 17">
    <name type="scientific">Podospora aff. communis PSN243</name>
    <dbReference type="NCBI Taxonomy" id="3040156"/>
    <lineage>
        <taxon>Eukaryota</taxon>
        <taxon>Fungi</taxon>
        <taxon>Dikarya</taxon>
        <taxon>Ascomycota</taxon>
        <taxon>Pezizomycotina</taxon>
        <taxon>Sordariomycetes</taxon>
        <taxon>Sordariomycetidae</taxon>
        <taxon>Sordariales</taxon>
        <taxon>Podosporaceae</taxon>
        <taxon>Podospora</taxon>
    </lineage>
</organism>
<dbReference type="Pfam" id="PF00004">
    <property type="entry name" value="AAA"/>
    <property type="match status" value="2"/>
</dbReference>
<dbReference type="InterPro" id="IPR027417">
    <property type="entry name" value="P-loop_NTPase"/>
</dbReference>
<evidence type="ECO:0000256" key="8">
    <source>
        <dbReference type="ARBA" id="ARBA00022989"/>
    </source>
</evidence>
<dbReference type="GO" id="GO:0005524">
    <property type="term" value="F:ATP binding"/>
    <property type="evidence" value="ECO:0007669"/>
    <property type="project" value="UniProtKB-KW"/>
</dbReference>
<evidence type="ECO:0000313" key="16">
    <source>
        <dbReference type="EMBL" id="KAK4454044.1"/>
    </source>
</evidence>
<dbReference type="PANTHER" id="PTHR23070">
    <property type="entry name" value="BCS1 AAA-TYPE ATPASE"/>
    <property type="match status" value="1"/>
</dbReference>
<dbReference type="EMBL" id="MU865918">
    <property type="protein sequence ID" value="KAK4454044.1"/>
    <property type="molecule type" value="Genomic_DNA"/>
</dbReference>
<dbReference type="PROSITE" id="PS00674">
    <property type="entry name" value="AAA"/>
    <property type="match status" value="1"/>
</dbReference>
<evidence type="ECO:0000256" key="11">
    <source>
        <dbReference type="ARBA" id="ARBA00048778"/>
    </source>
</evidence>
<dbReference type="InterPro" id="IPR003960">
    <property type="entry name" value="ATPase_AAA_CS"/>
</dbReference>
<dbReference type="InterPro" id="IPR050747">
    <property type="entry name" value="Mitochondrial_chaperone_BCS1"/>
</dbReference>
<dbReference type="GO" id="GO:0016887">
    <property type="term" value="F:ATP hydrolysis activity"/>
    <property type="evidence" value="ECO:0007669"/>
    <property type="project" value="InterPro"/>
</dbReference>
<keyword evidence="17" id="KW-1185">Reference proteome</keyword>
<evidence type="ECO:0000256" key="5">
    <source>
        <dbReference type="ARBA" id="ARBA00022792"/>
    </source>
</evidence>
<evidence type="ECO:0000259" key="15">
    <source>
        <dbReference type="SMART" id="SM01024"/>
    </source>
</evidence>
<evidence type="ECO:0000256" key="1">
    <source>
        <dbReference type="ARBA" id="ARBA00004434"/>
    </source>
</evidence>
<dbReference type="Pfam" id="PF08740">
    <property type="entry name" value="BCS1_N"/>
    <property type="match status" value="1"/>
</dbReference>
<feature type="compositionally biased region" description="Basic and acidic residues" evidence="13">
    <location>
        <begin position="710"/>
        <end position="721"/>
    </location>
</feature>
<keyword evidence="5" id="KW-0999">Mitochondrion inner membrane</keyword>
<feature type="region of interest" description="Disordered" evidence="13">
    <location>
        <begin position="670"/>
        <end position="832"/>
    </location>
</feature>
<comment type="subcellular location">
    <subcellularLocation>
        <location evidence="1">Mitochondrion inner membrane</location>
        <topology evidence="1">Single-pass membrane protein</topology>
    </subcellularLocation>
</comment>
<dbReference type="InterPro" id="IPR003593">
    <property type="entry name" value="AAA+_ATPase"/>
</dbReference>
<keyword evidence="4" id="KW-0547">Nucleotide-binding</keyword>
<keyword evidence="3" id="KW-0812">Transmembrane</keyword>
<sequence>MDWPLPTSVTPSPTESRRIDRVYNSHPHLSSPLPCLSYLAFFPSPCNTGQTKTHLTLPHIFSRSGFPNPPRPHQLGVYMPFSPFPLYHHHHRLQTMDRLLSTLNTMTPPSPPPSSESAIPTIDPIIAAPQTVLLDFFFPGFSVFSTAVQKYLHIDLNLYIPLVLLCGGLTFAWQYFSEYLWSKVEEYLMSVVDIRTDDEIYNMLMSWVASQRFAQGARRFVVNTNLSSRSWFLYRWDDDDEDDDDTVPEGEEDYSGKKKKKALAYTPTFGSHWFWYKNRLLIFRRTQNTNNSGFLTASEKEEISISCFGRNPWVLKELLHEARAAYMRRDEAKTLIYRGTTRSGSSEPTWQRSMARTTRPFSTVILNEKVKKDLIDDVTDYLDPTTRRWYSNRGIPYRRGYLLHGPPGTGKSSLSLALAGFFKMRIYIVSLSSVAANEENLASLFAELPRRCVVLLEDIDSAGLTHTREDGSTEVVQADNSDMVPGQLTPGEGSSSSGSSKAPGATIVTQTNGRLSLSGLLNILDGVASQEGRVLIMTTNHVEKLDKALIRPGRVDMIVKFDKADTDMTAAIFRAIFAPLEGDEAPVKRIDEKYADLAQALEAERKEAAERERKKEETLARVEVLASQFAEKIPAHEFSPAEIQGFLLKHKRSPEAAVEGAEQWVLDARKEKKEKELKEAEEKRKKEEKEKNEKEEKEKKEKEEKEEEEEKKKKEERETKKSSKRKSKKSSRRKSKKESDSESSDSSSSDSGSESEASGAETKKRSKSGEKKDATTKSEAKSAAVVVEAPAGLKREASSRTVVAEEGKAKIQTDAAVEDGKQQGADSGYGTP</sequence>
<comment type="similarity">
    <text evidence="2">Belongs to the AAA ATPase family. BCS1 subfamily.</text>
</comment>
<name>A0AAV9H208_9PEZI</name>
<keyword evidence="8" id="KW-1133">Transmembrane helix</keyword>
<evidence type="ECO:0000259" key="14">
    <source>
        <dbReference type="SMART" id="SM00382"/>
    </source>
</evidence>
<evidence type="ECO:0000256" key="4">
    <source>
        <dbReference type="ARBA" id="ARBA00022741"/>
    </source>
</evidence>
<dbReference type="InterPro" id="IPR057495">
    <property type="entry name" value="AAA_lid_BCS1"/>
</dbReference>
<reference evidence="16" key="1">
    <citation type="journal article" date="2023" name="Mol. Phylogenet. Evol.">
        <title>Genome-scale phylogeny and comparative genomics of the fungal order Sordariales.</title>
        <authorList>
            <person name="Hensen N."/>
            <person name="Bonometti L."/>
            <person name="Westerberg I."/>
            <person name="Brannstrom I.O."/>
            <person name="Guillou S."/>
            <person name="Cros-Aarteil S."/>
            <person name="Calhoun S."/>
            <person name="Haridas S."/>
            <person name="Kuo A."/>
            <person name="Mondo S."/>
            <person name="Pangilinan J."/>
            <person name="Riley R."/>
            <person name="LaButti K."/>
            <person name="Andreopoulos B."/>
            <person name="Lipzen A."/>
            <person name="Chen C."/>
            <person name="Yan M."/>
            <person name="Daum C."/>
            <person name="Ng V."/>
            <person name="Clum A."/>
            <person name="Steindorff A."/>
            <person name="Ohm R.A."/>
            <person name="Martin F."/>
            <person name="Silar P."/>
            <person name="Natvig D.O."/>
            <person name="Lalanne C."/>
            <person name="Gautier V."/>
            <person name="Ament-Velasquez S.L."/>
            <person name="Kruys A."/>
            <person name="Hutchinson M.I."/>
            <person name="Powell A.J."/>
            <person name="Barry K."/>
            <person name="Miller A.N."/>
            <person name="Grigoriev I.V."/>
            <person name="Debuchy R."/>
            <person name="Gladieux P."/>
            <person name="Hiltunen Thoren M."/>
            <person name="Johannesson H."/>
        </authorList>
    </citation>
    <scope>NUCLEOTIDE SEQUENCE</scope>
    <source>
        <strain evidence="16">PSN243</strain>
    </source>
</reference>
<evidence type="ECO:0000256" key="2">
    <source>
        <dbReference type="ARBA" id="ARBA00007448"/>
    </source>
</evidence>
<feature type="compositionally biased region" description="Basic and acidic residues" evidence="13">
    <location>
        <begin position="670"/>
        <end position="703"/>
    </location>
</feature>
<dbReference type="Gene3D" id="3.40.50.300">
    <property type="entry name" value="P-loop containing nucleotide triphosphate hydrolases"/>
    <property type="match status" value="1"/>
</dbReference>
<evidence type="ECO:0000256" key="12">
    <source>
        <dbReference type="SAM" id="Coils"/>
    </source>
</evidence>
<dbReference type="SMART" id="SM00382">
    <property type="entry name" value="AAA"/>
    <property type="match status" value="1"/>
</dbReference>
<evidence type="ECO:0000256" key="9">
    <source>
        <dbReference type="ARBA" id="ARBA00023128"/>
    </source>
</evidence>
<dbReference type="InterPro" id="IPR003959">
    <property type="entry name" value="ATPase_AAA_core"/>
</dbReference>
<keyword evidence="6" id="KW-0378">Hydrolase</keyword>
<dbReference type="SUPFAM" id="SSF52540">
    <property type="entry name" value="P-loop containing nucleoside triphosphate hydrolases"/>
    <property type="match status" value="1"/>
</dbReference>
<dbReference type="GO" id="GO:0005743">
    <property type="term" value="C:mitochondrial inner membrane"/>
    <property type="evidence" value="ECO:0007669"/>
    <property type="project" value="UniProtKB-SubCell"/>
</dbReference>
<feature type="compositionally biased region" description="Basic and acidic residues" evidence="13">
    <location>
        <begin position="793"/>
        <end position="811"/>
    </location>
</feature>
<feature type="domain" description="AAA+ ATPase" evidence="14">
    <location>
        <begin position="397"/>
        <end position="565"/>
    </location>
</feature>
<gene>
    <name evidence="16" type="ORF">QBC34DRAFT_394088</name>
</gene>
<accession>A0AAV9H208</accession>